<dbReference type="AlphaFoldDB" id="A0A1E3QMA6"/>
<accession>A0A1E3QMA6</accession>
<reference evidence="4" key="1">
    <citation type="submission" date="2016-05" db="EMBL/GenBank/DDBJ databases">
        <title>Comparative genomics of biotechnologically important yeasts.</title>
        <authorList>
            <consortium name="DOE Joint Genome Institute"/>
            <person name="Riley R."/>
            <person name="Haridas S."/>
            <person name="Wolfe K.H."/>
            <person name="Lopes M.R."/>
            <person name="Hittinger C.T."/>
            <person name="Goker M."/>
            <person name="Salamov A."/>
            <person name="Wisecaver J."/>
            <person name="Long T.M."/>
            <person name="Aerts A.L."/>
            <person name="Barry K."/>
            <person name="Choi C."/>
            <person name="Clum A."/>
            <person name="Coughlan A.Y."/>
            <person name="Deshpande S."/>
            <person name="Douglass A.P."/>
            <person name="Hanson S.J."/>
            <person name="Klenk H.-P."/>
            <person name="Labutti K."/>
            <person name="Lapidus A."/>
            <person name="Lindquist E."/>
            <person name="Lipzen A."/>
            <person name="Meier-Kolthoff J.P."/>
            <person name="Ohm R.A."/>
            <person name="Otillar R.P."/>
            <person name="Pangilinan J."/>
            <person name="Peng Y."/>
            <person name="Rokas A."/>
            <person name="Rosa C.A."/>
            <person name="Scheuner C."/>
            <person name="Sibirny A.A."/>
            <person name="Slot J.C."/>
            <person name="Stielow J.B."/>
            <person name="Sun H."/>
            <person name="Kurtzman C.P."/>
            <person name="Blackwell M."/>
            <person name="Grigoriev I.V."/>
            <person name="Jeffries T.W."/>
        </authorList>
    </citation>
    <scope>NUCLEOTIDE SEQUENCE [LARGE SCALE GENOMIC DNA]</scope>
    <source>
        <strain evidence="4">NRRL Y-12698</strain>
    </source>
</reference>
<dbReference type="Proteomes" id="UP000094336">
    <property type="component" value="Unassembled WGS sequence"/>
</dbReference>
<organism evidence="3 4">
    <name type="scientific">Babjeviella inositovora NRRL Y-12698</name>
    <dbReference type="NCBI Taxonomy" id="984486"/>
    <lineage>
        <taxon>Eukaryota</taxon>
        <taxon>Fungi</taxon>
        <taxon>Dikarya</taxon>
        <taxon>Ascomycota</taxon>
        <taxon>Saccharomycotina</taxon>
        <taxon>Pichiomycetes</taxon>
        <taxon>Serinales incertae sedis</taxon>
        <taxon>Babjeviella</taxon>
    </lineage>
</organism>
<sequence length="822" mass="90789">MKLSKVVLTLTATWMVAAHSAASLHLTRADRIAVSSKIFERWDRNDINEFLDDHNVPYNTASSDEELKSLALWQYEKMAADYARKIAKTIPDLEKQSLFAKLKQHVLNVKEDASAIADHFGSNWDYFFHEAEKATQNAKDSIDSVKAKGEQATDRVKDSANAAKASVIKKANDVQSDAAKKVDDVTNQVAASKKKAKDSYESITSWVFDTWSTATLKSYLKANDIKFKADETKKQLVIRAKKNYRTIADANKATGWYPGNWLYKAWTEEDLAAWLKKFGIPFASGSSKNELVSKVKNNIYLATRDKKDSYSSFLDDLELSDADIFDRAGKVKRLFIETWSESQLREWLADHEVDDLGEKALETKEQLVAYVEEHSSDLVFDIQSWLASASKTASPWLSKASKKSNLVNHTFLVDVDKWPKDRLKAFLKARGVSIPLFATKLELVYLVKKNANTLLGPNVQNLGDIFFQGWETDKIKDWLTEHKLAIDGNREVLLERARQWYADLKGNADELANEQFHKGTKAAQAAGASAYSAAEEWADAVETHAAKGKEYVGIAAESVKKHVEKGAKAASQAAEDALSEASELADAAKPHISTGLEKGASAVSKAAQDALSGASELADAAKPHISTGLEKGAEYASKAADEAVKQAANAAEAAKPHIEKGAQYAKEAGAEALNHAANAANDAKDFVAAKAAEELNAKTLGKRYEDIKSGTSKWWSDLAKAGSDHFDSWSDGDLISYLKSFGYSKRSTAQHSREDLLRLVKENAGYFFGTTHNSKDGTPGRFGGHSNVVGITLTGKLLVWYKQQVYAWKSYLVPYWPFSEFL</sequence>
<dbReference type="SMART" id="SM00513">
    <property type="entry name" value="SAP"/>
    <property type="match status" value="2"/>
</dbReference>
<keyword evidence="4" id="KW-1185">Reference proteome</keyword>
<dbReference type="STRING" id="984486.A0A1E3QMA6"/>
<feature type="domain" description="SAP" evidence="2">
    <location>
        <begin position="263"/>
        <end position="299"/>
    </location>
</feature>
<feature type="signal peptide" evidence="1">
    <location>
        <begin position="1"/>
        <end position="29"/>
    </location>
</feature>
<dbReference type="InterPro" id="IPR003034">
    <property type="entry name" value="SAP_dom"/>
</dbReference>
<feature type="chain" id="PRO_5009134352" description="SAP domain-containing protein" evidence="1">
    <location>
        <begin position="30"/>
        <end position="822"/>
    </location>
</feature>
<dbReference type="OrthoDB" id="2527403at2759"/>
<feature type="domain" description="SAP" evidence="2">
    <location>
        <begin position="467"/>
        <end position="501"/>
    </location>
</feature>
<proteinExistence type="predicted"/>
<dbReference type="InterPro" id="IPR018803">
    <property type="entry name" value="Ish1/Msc1-like"/>
</dbReference>
<dbReference type="RefSeq" id="XP_018983445.1">
    <property type="nucleotide sequence ID" value="XM_019129734.1"/>
</dbReference>
<evidence type="ECO:0000259" key="2">
    <source>
        <dbReference type="SMART" id="SM00513"/>
    </source>
</evidence>
<name>A0A1E3QMA6_9ASCO</name>
<gene>
    <name evidence="3" type="ORF">BABINDRAFT_163133</name>
</gene>
<dbReference type="Pfam" id="PF10281">
    <property type="entry name" value="Ish1"/>
    <property type="match status" value="4"/>
</dbReference>
<keyword evidence="1" id="KW-0732">Signal</keyword>
<dbReference type="EMBL" id="KV454437">
    <property type="protein sequence ID" value="ODQ78117.1"/>
    <property type="molecule type" value="Genomic_DNA"/>
</dbReference>
<protein>
    <recommendedName>
        <fullName evidence="2">SAP domain-containing protein</fullName>
    </recommendedName>
</protein>
<evidence type="ECO:0000313" key="4">
    <source>
        <dbReference type="Proteomes" id="UP000094336"/>
    </source>
</evidence>
<evidence type="ECO:0000256" key="1">
    <source>
        <dbReference type="SAM" id="SignalP"/>
    </source>
</evidence>
<evidence type="ECO:0000313" key="3">
    <source>
        <dbReference type="EMBL" id="ODQ78117.1"/>
    </source>
</evidence>
<dbReference type="GeneID" id="30147587"/>